<comment type="caution">
    <text evidence="1">The sequence shown here is derived from an EMBL/GenBank/DDBJ whole genome shotgun (WGS) entry which is preliminary data.</text>
</comment>
<keyword evidence="2" id="KW-1185">Reference proteome</keyword>
<sequence length="44" mass="5314">MMRELYNYGRENVTFFWHFFFPRTLEDNLCNSKTGANRLKVIGP</sequence>
<gene>
    <name evidence="1" type="ORF">Lalb_Chr18g0044921</name>
</gene>
<dbReference type="AlphaFoldDB" id="A0A6A4NNA6"/>
<evidence type="ECO:0000313" key="1">
    <source>
        <dbReference type="EMBL" id="KAE9593613.1"/>
    </source>
</evidence>
<reference evidence="2" key="1">
    <citation type="journal article" date="2020" name="Nat. Commun.">
        <title>Genome sequence of the cluster root forming white lupin.</title>
        <authorList>
            <person name="Hufnagel B."/>
            <person name="Marques A."/>
            <person name="Soriano A."/>
            <person name="Marques L."/>
            <person name="Divol F."/>
            <person name="Doumas P."/>
            <person name="Sallet E."/>
            <person name="Mancinotti D."/>
            <person name="Carrere S."/>
            <person name="Marande W."/>
            <person name="Arribat S."/>
            <person name="Keller J."/>
            <person name="Huneau C."/>
            <person name="Blein T."/>
            <person name="Aime D."/>
            <person name="Laguerre M."/>
            <person name="Taylor J."/>
            <person name="Schubert V."/>
            <person name="Nelson M."/>
            <person name="Geu-Flores F."/>
            <person name="Crespi M."/>
            <person name="Gallardo-Guerrero K."/>
            <person name="Delaux P.-M."/>
            <person name="Salse J."/>
            <person name="Berges H."/>
            <person name="Guyot R."/>
            <person name="Gouzy J."/>
            <person name="Peret B."/>
        </authorList>
    </citation>
    <scope>NUCLEOTIDE SEQUENCE [LARGE SCALE GENOMIC DNA]</scope>
    <source>
        <strain evidence="2">cv. Amiga</strain>
    </source>
</reference>
<evidence type="ECO:0000313" key="2">
    <source>
        <dbReference type="Proteomes" id="UP000447434"/>
    </source>
</evidence>
<organism evidence="1 2">
    <name type="scientific">Lupinus albus</name>
    <name type="common">White lupine</name>
    <name type="synonym">Lupinus termis</name>
    <dbReference type="NCBI Taxonomy" id="3870"/>
    <lineage>
        <taxon>Eukaryota</taxon>
        <taxon>Viridiplantae</taxon>
        <taxon>Streptophyta</taxon>
        <taxon>Embryophyta</taxon>
        <taxon>Tracheophyta</taxon>
        <taxon>Spermatophyta</taxon>
        <taxon>Magnoliopsida</taxon>
        <taxon>eudicotyledons</taxon>
        <taxon>Gunneridae</taxon>
        <taxon>Pentapetalae</taxon>
        <taxon>rosids</taxon>
        <taxon>fabids</taxon>
        <taxon>Fabales</taxon>
        <taxon>Fabaceae</taxon>
        <taxon>Papilionoideae</taxon>
        <taxon>50 kb inversion clade</taxon>
        <taxon>genistoids sensu lato</taxon>
        <taxon>core genistoids</taxon>
        <taxon>Genisteae</taxon>
        <taxon>Lupinus</taxon>
    </lineage>
</organism>
<dbReference type="EMBL" id="WOCE01000018">
    <property type="protein sequence ID" value="KAE9593613.1"/>
    <property type="molecule type" value="Genomic_DNA"/>
</dbReference>
<name>A0A6A4NNA6_LUPAL</name>
<protein>
    <submittedName>
        <fullName evidence="1">Uncharacterized protein</fullName>
    </submittedName>
</protein>
<dbReference type="Proteomes" id="UP000447434">
    <property type="component" value="Chromosome 18"/>
</dbReference>
<proteinExistence type="predicted"/>
<accession>A0A6A4NNA6</accession>